<evidence type="ECO:0000313" key="12">
    <source>
        <dbReference type="EMBL" id="SDA37388.1"/>
    </source>
</evidence>
<evidence type="ECO:0000256" key="6">
    <source>
        <dbReference type="ARBA" id="ARBA00022722"/>
    </source>
</evidence>
<evidence type="ECO:0000256" key="3">
    <source>
        <dbReference type="ARBA" id="ARBA00005300"/>
    </source>
</evidence>
<accession>A0A1G5UVQ2</accession>
<evidence type="ECO:0000256" key="10">
    <source>
        <dbReference type="ARBA" id="ARBA00022842"/>
    </source>
</evidence>
<evidence type="ECO:0000256" key="5">
    <source>
        <dbReference type="ARBA" id="ARBA00012180"/>
    </source>
</evidence>
<dbReference type="Proteomes" id="UP000323439">
    <property type="component" value="Unassembled WGS sequence"/>
</dbReference>
<gene>
    <name evidence="12" type="ORF">SAMN02910315_00108</name>
</gene>
<evidence type="ECO:0000256" key="2">
    <source>
        <dbReference type="ARBA" id="ARBA00001946"/>
    </source>
</evidence>
<dbReference type="GO" id="GO:0043137">
    <property type="term" value="P:DNA replication, removal of RNA primer"/>
    <property type="evidence" value="ECO:0007669"/>
    <property type="project" value="TreeGrafter"/>
</dbReference>
<dbReference type="AlphaFoldDB" id="A0A1G5UVQ2"/>
<dbReference type="PANTHER" id="PTHR10642:SF26">
    <property type="entry name" value="RIBONUCLEASE H1"/>
    <property type="match status" value="1"/>
</dbReference>
<dbReference type="CDD" id="cd09278">
    <property type="entry name" value="RNase_HI_prokaryote_like"/>
    <property type="match status" value="1"/>
</dbReference>
<dbReference type="InterPro" id="IPR036397">
    <property type="entry name" value="RNaseH_sf"/>
</dbReference>
<keyword evidence="10" id="KW-0460">Magnesium</keyword>
<evidence type="ECO:0000256" key="8">
    <source>
        <dbReference type="ARBA" id="ARBA00022759"/>
    </source>
</evidence>
<feature type="domain" description="RNase H type-1" evidence="11">
    <location>
        <begin position="1"/>
        <end position="159"/>
    </location>
</feature>
<organism evidence="12 13">
    <name type="scientific">Methanobrevibacter millerae</name>
    <dbReference type="NCBI Taxonomy" id="230361"/>
    <lineage>
        <taxon>Archaea</taxon>
        <taxon>Methanobacteriati</taxon>
        <taxon>Methanobacteriota</taxon>
        <taxon>Methanomada group</taxon>
        <taxon>Methanobacteria</taxon>
        <taxon>Methanobacteriales</taxon>
        <taxon>Methanobacteriaceae</taxon>
        <taxon>Methanobrevibacter</taxon>
    </lineage>
</organism>
<dbReference type="InterPro" id="IPR022892">
    <property type="entry name" value="RNaseHI"/>
</dbReference>
<dbReference type="GO" id="GO:0003676">
    <property type="term" value="F:nucleic acid binding"/>
    <property type="evidence" value="ECO:0007669"/>
    <property type="project" value="InterPro"/>
</dbReference>
<dbReference type="EC" id="3.1.26.4" evidence="5"/>
<keyword evidence="7" id="KW-0479">Metal-binding</keyword>
<evidence type="ECO:0000256" key="9">
    <source>
        <dbReference type="ARBA" id="ARBA00022801"/>
    </source>
</evidence>
<dbReference type="InterPro" id="IPR002156">
    <property type="entry name" value="RNaseH_domain"/>
</dbReference>
<dbReference type="Gene3D" id="3.30.420.10">
    <property type="entry name" value="Ribonuclease H-like superfamily/Ribonuclease H"/>
    <property type="match status" value="1"/>
</dbReference>
<name>A0A1G5UVQ2_9EURY</name>
<dbReference type="GO" id="GO:0004523">
    <property type="term" value="F:RNA-DNA hybrid ribonuclease activity"/>
    <property type="evidence" value="ECO:0007669"/>
    <property type="project" value="UniProtKB-EC"/>
</dbReference>
<dbReference type="InterPro" id="IPR012337">
    <property type="entry name" value="RNaseH-like_sf"/>
</dbReference>
<evidence type="ECO:0000259" key="11">
    <source>
        <dbReference type="PROSITE" id="PS50879"/>
    </source>
</evidence>
<comment type="catalytic activity">
    <reaction evidence="1">
        <text>Endonucleolytic cleavage to 5'-phosphomonoester.</text>
        <dbReference type="EC" id="3.1.26.4"/>
    </reaction>
</comment>
<dbReference type="GO" id="GO:0046872">
    <property type="term" value="F:metal ion binding"/>
    <property type="evidence" value="ECO:0007669"/>
    <property type="project" value="UniProtKB-KW"/>
</dbReference>
<protein>
    <recommendedName>
        <fullName evidence="5">ribonuclease H</fullName>
        <ecNumber evidence="5">3.1.26.4</ecNumber>
    </recommendedName>
</protein>
<dbReference type="InterPro" id="IPR050092">
    <property type="entry name" value="RNase_H"/>
</dbReference>
<keyword evidence="13" id="KW-1185">Reference proteome</keyword>
<evidence type="ECO:0000256" key="1">
    <source>
        <dbReference type="ARBA" id="ARBA00000077"/>
    </source>
</evidence>
<comment type="cofactor">
    <cofactor evidence="2">
        <name>Mg(2+)</name>
        <dbReference type="ChEBI" id="CHEBI:18420"/>
    </cofactor>
</comment>
<proteinExistence type="inferred from homology"/>
<keyword evidence="6" id="KW-0540">Nuclease</keyword>
<sequence>MPDKYTYYTDGAATMKRQKGQYVREAGGWAFVLLIDGNEDSSQSGGCPLTTNNEMELYAIYASMKDFLSKCSPQDSVEICSDSSYCIDIYTKWARNWQRRGWRKSDGKPIKNLEIIKATWKLMAQIKDKSCNLKFVKVRGHSNNKLNIKADRLAVDAKAAAFKTGKTVGYNNKKDSLLGGKSKYAN</sequence>
<dbReference type="PANTHER" id="PTHR10642">
    <property type="entry name" value="RIBONUCLEASE H1"/>
    <property type="match status" value="1"/>
</dbReference>
<comment type="subunit">
    <text evidence="4">Monomer.</text>
</comment>
<reference evidence="12 13" key="1">
    <citation type="submission" date="2016-10" db="EMBL/GenBank/DDBJ databases">
        <authorList>
            <person name="Varghese N."/>
            <person name="Submissions S."/>
        </authorList>
    </citation>
    <scope>NUCLEOTIDE SEQUENCE [LARGE SCALE GENOMIC DNA]</scope>
    <source>
        <strain evidence="12 13">DSM 16643</strain>
    </source>
</reference>
<keyword evidence="8" id="KW-0255">Endonuclease</keyword>
<evidence type="ECO:0000256" key="7">
    <source>
        <dbReference type="ARBA" id="ARBA00022723"/>
    </source>
</evidence>
<comment type="similarity">
    <text evidence="3">Belongs to the RNase H family.</text>
</comment>
<evidence type="ECO:0000313" key="13">
    <source>
        <dbReference type="Proteomes" id="UP000323439"/>
    </source>
</evidence>
<dbReference type="PROSITE" id="PS50879">
    <property type="entry name" value="RNASE_H_1"/>
    <property type="match status" value="1"/>
</dbReference>
<dbReference type="OrthoDB" id="376725at2157"/>
<keyword evidence="9" id="KW-0378">Hydrolase</keyword>
<evidence type="ECO:0000256" key="4">
    <source>
        <dbReference type="ARBA" id="ARBA00011245"/>
    </source>
</evidence>
<dbReference type="Pfam" id="PF00075">
    <property type="entry name" value="RNase_H"/>
    <property type="match status" value="1"/>
</dbReference>
<dbReference type="RefSeq" id="WP_149730763.1">
    <property type="nucleotide sequence ID" value="NZ_FMXB01000001.1"/>
</dbReference>
<dbReference type="EMBL" id="FMXB01000001">
    <property type="protein sequence ID" value="SDA37388.1"/>
    <property type="molecule type" value="Genomic_DNA"/>
</dbReference>
<dbReference type="SUPFAM" id="SSF53098">
    <property type="entry name" value="Ribonuclease H-like"/>
    <property type="match status" value="1"/>
</dbReference>